<feature type="domain" description="EGF-like calcium-binding" evidence="6">
    <location>
        <begin position="124"/>
        <end position="174"/>
    </location>
</feature>
<feature type="domain" description="EGF-like" evidence="7">
    <location>
        <begin position="80"/>
        <end position="123"/>
    </location>
</feature>
<comment type="caution">
    <text evidence="8">The sequence shown here is derived from an EMBL/GenBank/DDBJ whole genome shotgun (WGS) entry which is preliminary data.</text>
</comment>
<dbReference type="InterPro" id="IPR049883">
    <property type="entry name" value="NOTCH1_EGF-like"/>
</dbReference>
<dbReference type="PANTHER" id="PTHR24042">
    <property type="entry name" value="NEL HOMOLOG"/>
    <property type="match status" value="1"/>
</dbReference>
<dbReference type="AlphaFoldDB" id="A0AAE0ZJB1"/>
<dbReference type="SUPFAM" id="SSF57196">
    <property type="entry name" value="EGF/Laminin"/>
    <property type="match status" value="3"/>
</dbReference>
<evidence type="ECO:0000313" key="9">
    <source>
        <dbReference type="Proteomes" id="UP001283361"/>
    </source>
</evidence>
<evidence type="ECO:0000259" key="7">
    <source>
        <dbReference type="SMART" id="SM00181"/>
    </source>
</evidence>
<dbReference type="InterPro" id="IPR001881">
    <property type="entry name" value="EGF-like_Ca-bd_dom"/>
</dbReference>
<reference evidence="8" key="1">
    <citation type="journal article" date="2023" name="G3 (Bethesda)">
        <title>A reference genome for the long-term kleptoplast-retaining sea slug Elysia crispata morphotype clarki.</title>
        <authorList>
            <person name="Eastman K.E."/>
            <person name="Pendleton A.L."/>
            <person name="Shaikh M.A."/>
            <person name="Suttiyut T."/>
            <person name="Ogas R."/>
            <person name="Tomko P."/>
            <person name="Gavelis G."/>
            <person name="Widhalm J.R."/>
            <person name="Wisecaver J.H."/>
        </authorList>
    </citation>
    <scope>NUCLEOTIDE SEQUENCE</scope>
    <source>
        <strain evidence="8">ECLA1</strain>
    </source>
</reference>
<keyword evidence="9" id="KW-1185">Reference proteome</keyword>
<dbReference type="PROSITE" id="PS00010">
    <property type="entry name" value="ASX_HYDROXYL"/>
    <property type="match status" value="1"/>
</dbReference>
<evidence type="ECO:0000313" key="8">
    <source>
        <dbReference type="EMBL" id="KAK3770499.1"/>
    </source>
</evidence>
<evidence type="ECO:0000256" key="3">
    <source>
        <dbReference type="ARBA" id="ARBA00022737"/>
    </source>
</evidence>
<keyword evidence="5" id="KW-0325">Glycoprotein</keyword>
<evidence type="ECO:0000256" key="1">
    <source>
        <dbReference type="ARBA" id="ARBA00022536"/>
    </source>
</evidence>
<name>A0AAE0ZJB1_9GAST</name>
<dbReference type="GO" id="GO:0005509">
    <property type="term" value="F:calcium ion binding"/>
    <property type="evidence" value="ECO:0007669"/>
    <property type="project" value="InterPro"/>
</dbReference>
<dbReference type="PANTHER" id="PTHR24042:SF5">
    <property type="entry name" value="EGF-LIKE CALCIUM-BINDING DOMAIN-CONTAINING PROTEIN"/>
    <property type="match status" value="1"/>
</dbReference>
<proteinExistence type="predicted"/>
<dbReference type="InterPro" id="IPR051586">
    <property type="entry name" value="PKC-binding_NELL"/>
</dbReference>
<accession>A0AAE0ZJB1</accession>
<organism evidence="8 9">
    <name type="scientific">Elysia crispata</name>
    <name type="common">lettuce slug</name>
    <dbReference type="NCBI Taxonomy" id="231223"/>
    <lineage>
        <taxon>Eukaryota</taxon>
        <taxon>Metazoa</taxon>
        <taxon>Spiralia</taxon>
        <taxon>Lophotrochozoa</taxon>
        <taxon>Mollusca</taxon>
        <taxon>Gastropoda</taxon>
        <taxon>Heterobranchia</taxon>
        <taxon>Euthyneura</taxon>
        <taxon>Panpulmonata</taxon>
        <taxon>Sacoglossa</taxon>
        <taxon>Placobranchoidea</taxon>
        <taxon>Plakobranchidae</taxon>
        <taxon>Elysia</taxon>
    </lineage>
</organism>
<evidence type="ECO:0000256" key="5">
    <source>
        <dbReference type="ARBA" id="ARBA00023180"/>
    </source>
</evidence>
<keyword evidence="4" id="KW-1015">Disulfide bond</keyword>
<dbReference type="InterPro" id="IPR018097">
    <property type="entry name" value="EGF_Ca-bd_CS"/>
</dbReference>
<dbReference type="EMBL" id="JAWDGP010003837">
    <property type="protein sequence ID" value="KAK3770499.1"/>
    <property type="molecule type" value="Genomic_DNA"/>
</dbReference>
<dbReference type="GO" id="GO:0005615">
    <property type="term" value="C:extracellular space"/>
    <property type="evidence" value="ECO:0007669"/>
    <property type="project" value="TreeGrafter"/>
</dbReference>
<sequence>VEDCKPCGPNTNCIQRSGISGCFCKDADHAKCYGKKNCSLTDPAHKKCKFECYFWTCKCKPGYVHDSKTASEYICEDIDECVYKEGSSAHKCGANTRCLNTVGGYRCPCLSSGFYRVDDFSCKDINECTIQVGPYASRCGENTKCENAGGSYLCKCVSSGYVFNQKSTNIIHCTDIDECVYKEGSSAHKCGANTRCLNTVGGYKCQCLSSGFYRVDDFSCKEMEECRSCGANSTCIVKEGVRGCACRGANPQECLGNVTLIIDNVETEIQIKLTEINWLKLLQRDYILHNDAK</sequence>
<evidence type="ECO:0000256" key="4">
    <source>
        <dbReference type="ARBA" id="ARBA00023157"/>
    </source>
</evidence>
<dbReference type="Gene3D" id="2.10.25.10">
    <property type="entry name" value="Laminin"/>
    <property type="match status" value="3"/>
</dbReference>
<keyword evidence="3" id="KW-0677">Repeat</keyword>
<feature type="domain" description="EGF-like" evidence="7">
    <location>
        <begin position="178"/>
        <end position="221"/>
    </location>
</feature>
<keyword evidence="2" id="KW-0732">Signal</keyword>
<feature type="non-terminal residue" evidence="8">
    <location>
        <position position="1"/>
    </location>
</feature>
<feature type="domain" description="EGF-like calcium-binding" evidence="6">
    <location>
        <begin position="77"/>
        <end position="123"/>
    </location>
</feature>
<dbReference type="InterPro" id="IPR000152">
    <property type="entry name" value="EGF-type_Asp/Asn_hydroxyl_site"/>
</dbReference>
<feature type="domain" description="EGF-like" evidence="7">
    <location>
        <begin position="37"/>
        <end position="76"/>
    </location>
</feature>
<dbReference type="SMART" id="SM00181">
    <property type="entry name" value="EGF"/>
    <property type="match status" value="4"/>
</dbReference>
<dbReference type="SMART" id="SM00179">
    <property type="entry name" value="EGF_CA"/>
    <property type="match status" value="3"/>
</dbReference>
<dbReference type="Pfam" id="PF07645">
    <property type="entry name" value="EGF_CA"/>
    <property type="match status" value="3"/>
</dbReference>
<dbReference type="InterPro" id="IPR000742">
    <property type="entry name" value="EGF"/>
</dbReference>
<feature type="domain" description="EGF-like calcium-binding" evidence="6">
    <location>
        <begin position="175"/>
        <end position="221"/>
    </location>
</feature>
<dbReference type="GO" id="GO:0008201">
    <property type="term" value="F:heparin binding"/>
    <property type="evidence" value="ECO:0007669"/>
    <property type="project" value="TreeGrafter"/>
</dbReference>
<dbReference type="PROSITE" id="PS01187">
    <property type="entry name" value="EGF_CA"/>
    <property type="match status" value="2"/>
</dbReference>
<dbReference type="FunFam" id="2.10.25.10:FF:000038">
    <property type="entry name" value="Fibrillin 2"/>
    <property type="match status" value="1"/>
</dbReference>
<dbReference type="CDD" id="cd00054">
    <property type="entry name" value="EGF_CA"/>
    <property type="match status" value="1"/>
</dbReference>
<feature type="domain" description="EGF-like" evidence="7">
    <location>
        <begin position="127"/>
        <end position="174"/>
    </location>
</feature>
<keyword evidence="1" id="KW-0245">EGF-like domain</keyword>
<evidence type="ECO:0000259" key="6">
    <source>
        <dbReference type="SMART" id="SM00179"/>
    </source>
</evidence>
<dbReference type="Proteomes" id="UP001283361">
    <property type="component" value="Unassembled WGS sequence"/>
</dbReference>
<evidence type="ECO:0000256" key="2">
    <source>
        <dbReference type="ARBA" id="ARBA00022729"/>
    </source>
</evidence>
<gene>
    <name evidence="8" type="ORF">RRG08_047009</name>
</gene>
<protein>
    <submittedName>
        <fullName evidence="8">Uncharacterized protein</fullName>
    </submittedName>
</protein>